<keyword evidence="8" id="KW-0472">Membrane</keyword>
<dbReference type="InterPro" id="IPR045851">
    <property type="entry name" value="AMP-bd_C_sf"/>
</dbReference>
<keyword evidence="4" id="KW-0276">Fatty acid metabolism</keyword>
<evidence type="ECO:0000256" key="8">
    <source>
        <dbReference type="SAM" id="Phobius"/>
    </source>
</evidence>
<dbReference type="STRING" id="158441.A0A226CY14"/>
<sequence length="734" mass="81497">MEKKSLSNKEVAPDVESPRPVKYLLPTQNLGILGNLVVAVLNFLSFALDFFRRGDPSLAERRLALHKEIKADIISKTKGSITLRGRREKRIIQKEIDTLNIDTMHEVFSLPITKNGSKPCLGTRQLLSEEEQIQPDGKSVKKAVFGEYSWLTYAEVDHIATSFCLGLTTLGLAPRGKICIFAETRAEWLIAAVAAFKNSCQVVTLYATLGEEGVIHALNETECPIVLTSDEVLPKFKSILEQTPHIKHLIFMEHPTKVSDTSGFSNKVGIHKFKDVVEIGKNLSGPELQPPLPDDVAIIMYTSGSTGAPKGVLLSHRNIVSSVYGIADGLGDTTDDDLYLAYLPLAHVFELVAESLNFLCCVPIGYSSPLTLTDKSPKIMEGNSGDARILKPTIMAAVPLVLDRIYKMVLDQVNGSGKIKQAVFYWAYDYKLKWYYRGFSCPKVDALIMKKTREILGGRIKFLGCGGAPLSRETQEFTKNCLCIPHLGPGYGLTETCGGAVIDDMSMGRIGSPAQFCDVRLIDWDEGNHSVQDKPFPRGEICVGGPIVALGYLKQNGPNKDDFFEEDGTRWFRTGDIGQVEGDGSFRLIDRKKDFVKLSMGEYLSLGRVESILKTCPYIDNICIVGDSSKNFCVALIVPNEKMMTEVALCLNKSNITWEQMCSDAQIEAFYLQEVQSFCKTAKLQRFEIPAAVKICSEIWTPINAMITTTFKIRRRPVQEKYQADIDQMYARAA</sequence>
<dbReference type="GO" id="GO:0030182">
    <property type="term" value="P:neuron differentiation"/>
    <property type="evidence" value="ECO:0007669"/>
    <property type="project" value="TreeGrafter"/>
</dbReference>
<dbReference type="GO" id="GO:0005783">
    <property type="term" value="C:endoplasmic reticulum"/>
    <property type="evidence" value="ECO:0007669"/>
    <property type="project" value="TreeGrafter"/>
</dbReference>
<dbReference type="GO" id="GO:0005886">
    <property type="term" value="C:plasma membrane"/>
    <property type="evidence" value="ECO:0007669"/>
    <property type="project" value="TreeGrafter"/>
</dbReference>
<keyword evidence="3" id="KW-0547">Nucleotide-binding</keyword>
<dbReference type="GO" id="GO:0005811">
    <property type="term" value="C:lipid droplet"/>
    <property type="evidence" value="ECO:0007669"/>
    <property type="project" value="TreeGrafter"/>
</dbReference>
<keyword evidence="8" id="KW-1133">Transmembrane helix</keyword>
<dbReference type="EMBL" id="LNIX01000047">
    <property type="protein sequence ID" value="OXA38215.1"/>
    <property type="molecule type" value="Genomic_DNA"/>
</dbReference>
<comment type="similarity">
    <text evidence="1">Belongs to the ATP-dependent AMP-binding enzyme family.</text>
</comment>
<keyword evidence="5" id="KW-0067">ATP-binding</keyword>
<feature type="domain" description="AMP-dependent synthetase/ligase" evidence="9">
    <location>
        <begin position="140"/>
        <end position="553"/>
    </location>
</feature>
<dbReference type="EC" id="6.2.1.3" evidence="7"/>
<name>A0A226CY14_FOLCA</name>
<evidence type="ECO:0000256" key="5">
    <source>
        <dbReference type="ARBA" id="ARBA00022840"/>
    </source>
</evidence>
<evidence type="ECO:0000259" key="9">
    <source>
        <dbReference type="Pfam" id="PF00501"/>
    </source>
</evidence>
<dbReference type="Pfam" id="PF00501">
    <property type="entry name" value="AMP-binding"/>
    <property type="match status" value="1"/>
</dbReference>
<dbReference type="AlphaFoldDB" id="A0A226CY14"/>
<evidence type="ECO:0000256" key="1">
    <source>
        <dbReference type="ARBA" id="ARBA00006432"/>
    </source>
</evidence>
<evidence type="ECO:0000313" key="10">
    <source>
        <dbReference type="EMBL" id="OXA38215.1"/>
    </source>
</evidence>
<comment type="caution">
    <text evidence="10">The sequence shown here is derived from an EMBL/GenBank/DDBJ whole genome shotgun (WGS) entry which is preliminary data.</text>
</comment>
<dbReference type="GO" id="GO:0035336">
    <property type="term" value="P:long-chain fatty-acyl-CoA metabolic process"/>
    <property type="evidence" value="ECO:0007669"/>
    <property type="project" value="TreeGrafter"/>
</dbReference>
<dbReference type="Proteomes" id="UP000198287">
    <property type="component" value="Unassembled WGS sequence"/>
</dbReference>
<keyword evidence="11" id="KW-1185">Reference proteome</keyword>
<dbReference type="Gene3D" id="3.40.50.12780">
    <property type="entry name" value="N-terminal domain of ligase-like"/>
    <property type="match status" value="1"/>
</dbReference>
<organism evidence="10 11">
    <name type="scientific">Folsomia candida</name>
    <name type="common">Springtail</name>
    <dbReference type="NCBI Taxonomy" id="158441"/>
    <lineage>
        <taxon>Eukaryota</taxon>
        <taxon>Metazoa</taxon>
        <taxon>Ecdysozoa</taxon>
        <taxon>Arthropoda</taxon>
        <taxon>Hexapoda</taxon>
        <taxon>Collembola</taxon>
        <taxon>Entomobryomorpha</taxon>
        <taxon>Isotomoidea</taxon>
        <taxon>Isotomidae</taxon>
        <taxon>Proisotominae</taxon>
        <taxon>Folsomia</taxon>
    </lineage>
</organism>
<evidence type="ECO:0000256" key="4">
    <source>
        <dbReference type="ARBA" id="ARBA00022832"/>
    </source>
</evidence>
<dbReference type="PROSITE" id="PS00455">
    <property type="entry name" value="AMP_BINDING"/>
    <property type="match status" value="1"/>
</dbReference>
<feature type="transmembrane region" description="Helical" evidence="8">
    <location>
        <begin position="30"/>
        <end position="51"/>
    </location>
</feature>
<evidence type="ECO:0000256" key="6">
    <source>
        <dbReference type="ARBA" id="ARBA00024484"/>
    </source>
</evidence>
<evidence type="ECO:0000256" key="7">
    <source>
        <dbReference type="ARBA" id="ARBA00026121"/>
    </source>
</evidence>
<proteinExistence type="inferred from homology"/>
<dbReference type="SUPFAM" id="SSF56801">
    <property type="entry name" value="Acetyl-CoA synthetase-like"/>
    <property type="match status" value="1"/>
</dbReference>
<dbReference type="InterPro" id="IPR000873">
    <property type="entry name" value="AMP-dep_synth/lig_dom"/>
</dbReference>
<accession>A0A226CY14</accession>
<dbReference type="GO" id="GO:0090433">
    <property type="term" value="F:palmitoyl-CoA ligase activity"/>
    <property type="evidence" value="ECO:0007669"/>
    <property type="project" value="TreeGrafter"/>
</dbReference>
<evidence type="ECO:0000313" key="11">
    <source>
        <dbReference type="Proteomes" id="UP000198287"/>
    </source>
</evidence>
<keyword evidence="2 10" id="KW-0436">Ligase</keyword>
<reference evidence="10 11" key="1">
    <citation type="submission" date="2015-12" db="EMBL/GenBank/DDBJ databases">
        <title>The genome of Folsomia candida.</title>
        <authorList>
            <person name="Faddeeva A."/>
            <person name="Derks M.F."/>
            <person name="Anvar Y."/>
            <person name="Smit S."/>
            <person name="Van Straalen N."/>
            <person name="Roelofs D."/>
        </authorList>
    </citation>
    <scope>NUCLEOTIDE SEQUENCE [LARGE SCALE GENOMIC DNA]</scope>
    <source>
        <strain evidence="10 11">VU population</strain>
        <tissue evidence="10">Whole body</tissue>
    </source>
</reference>
<keyword evidence="4" id="KW-0443">Lipid metabolism</keyword>
<keyword evidence="8" id="KW-0812">Transmembrane</keyword>
<gene>
    <name evidence="10" type="ORF">Fcan01_26940</name>
</gene>
<dbReference type="PANTHER" id="PTHR43272">
    <property type="entry name" value="LONG-CHAIN-FATTY-ACID--COA LIGASE"/>
    <property type="match status" value="1"/>
</dbReference>
<dbReference type="PANTHER" id="PTHR43272:SF83">
    <property type="entry name" value="ACYL-COA SYNTHETASE LONG-CHAIN, ISOFORM J"/>
    <property type="match status" value="1"/>
</dbReference>
<comment type="catalytic activity">
    <reaction evidence="6">
        <text>a long-chain fatty acid + ATP + CoA = a long-chain fatty acyl-CoA + AMP + diphosphate</text>
        <dbReference type="Rhea" id="RHEA:15421"/>
        <dbReference type="ChEBI" id="CHEBI:30616"/>
        <dbReference type="ChEBI" id="CHEBI:33019"/>
        <dbReference type="ChEBI" id="CHEBI:57287"/>
        <dbReference type="ChEBI" id="CHEBI:57560"/>
        <dbReference type="ChEBI" id="CHEBI:83139"/>
        <dbReference type="ChEBI" id="CHEBI:456215"/>
        <dbReference type="EC" id="6.2.1.3"/>
    </reaction>
    <physiologicalReaction direction="left-to-right" evidence="6">
        <dbReference type="Rhea" id="RHEA:15422"/>
    </physiologicalReaction>
</comment>
<dbReference type="InterPro" id="IPR042099">
    <property type="entry name" value="ANL_N_sf"/>
</dbReference>
<dbReference type="Gene3D" id="3.30.300.30">
    <property type="match status" value="1"/>
</dbReference>
<dbReference type="OrthoDB" id="1700726at2759"/>
<dbReference type="OMA" id="PEFGYSA"/>
<protein>
    <recommendedName>
        <fullName evidence="7">long-chain-fatty-acid--CoA ligase</fullName>
        <ecNumber evidence="7">6.2.1.3</ecNumber>
    </recommendedName>
</protein>
<dbReference type="GO" id="GO:0005524">
    <property type="term" value="F:ATP binding"/>
    <property type="evidence" value="ECO:0007669"/>
    <property type="project" value="UniProtKB-KW"/>
</dbReference>
<evidence type="ECO:0000256" key="2">
    <source>
        <dbReference type="ARBA" id="ARBA00022598"/>
    </source>
</evidence>
<evidence type="ECO:0000256" key="3">
    <source>
        <dbReference type="ARBA" id="ARBA00022741"/>
    </source>
</evidence>
<dbReference type="InterPro" id="IPR020845">
    <property type="entry name" value="AMP-binding_CS"/>
</dbReference>